<proteinExistence type="predicted"/>
<dbReference type="InterPro" id="IPR000504">
    <property type="entry name" value="RRM_dom"/>
</dbReference>
<evidence type="ECO:0000259" key="3">
    <source>
        <dbReference type="PROSITE" id="PS50102"/>
    </source>
</evidence>
<dbReference type="Gene3D" id="3.30.70.330">
    <property type="match status" value="1"/>
</dbReference>
<feature type="region of interest" description="Disordered" evidence="2">
    <location>
        <begin position="294"/>
        <end position="386"/>
    </location>
</feature>
<dbReference type="AlphaFoldDB" id="A0A0F7SX14"/>
<keyword evidence="1" id="KW-0694">RNA-binding</keyword>
<feature type="compositionally biased region" description="Basic and acidic residues" evidence="2">
    <location>
        <begin position="660"/>
        <end position="676"/>
    </location>
</feature>
<dbReference type="InterPro" id="IPR012677">
    <property type="entry name" value="Nucleotide-bd_a/b_plait_sf"/>
</dbReference>
<name>A0A0F7SX14_PHARH</name>
<dbReference type="GO" id="GO:0003723">
    <property type="term" value="F:RNA binding"/>
    <property type="evidence" value="ECO:0007669"/>
    <property type="project" value="UniProtKB-UniRule"/>
</dbReference>
<reference evidence="4" key="1">
    <citation type="submission" date="2014-08" db="EMBL/GenBank/DDBJ databases">
        <authorList>
            <person name="Sharma Rahul"/>
            <person name="Thines Marco"/>
        </authorList>
    </citation>
    <scope>NUCLEOTIDE SEQUENCE</scope>
</reference>
<feature type="region of interest" description="Disordered" evidence="2">
    <location>
        <begin position="91"/>
        <end position="115"/>
    </location>
</feature>
<feature type="compositionally biased region" description="Basic and acidic residues" evidence="2">
    <location>
        <begin position="628"/>
        <end position="649"/>
    </location>
</feature>
<accession>A0A0F7SX14</accession>
<evidence type="ECO:0000313" key="4">
    <source>
        <dbReference type="EMBL" id="CED84678.1"/>
    </source>
</evidence>
<feature type="compositionally biased region" description="Polar residues" evidence="2">
    <location>
        <begin position="327"/>
        <end position="357"/>
    </location>
</feature>
<dbReference type="InterPro" id="IPR035979">
    <property type="entry name" value="RBD_domain_sf"/>
</dbReference>
<feature type="compositionally biased region" description="Polar residues" evidence="2">
    <location>
        <begin position="92"/>
        <end position="113"/>
    </location>
</feature>
<feature type="region of interest" description="Disordered" evidence="2">
    <location>
        <begin position="250"/>
        <end position="282"/>
    </location>
</feature>
<dbReference type="EMBL" id="LN483166">
    <property type="protein sequence ID" value="CED84678.1"/>
    <property type="molecule type" value="Genomic_DNA"/>
</dbReference>
<feature type="region of interest" description="Disordered" evidence="2">
    <location>
        <begin position="621"/>
        <end position="676"/>
    </location>
</feature>
<dbReference type="SUPFAM" id="SSF54928">
    <property type="entry name" value="RNA-binding domain, RBD"/>
    <property type="match status" value="1"/>
</dbReference>
<feature type="compositionally biased region" description="Polar residues" evidence="2">
    <location>
        <begin position="364"/>
        <end position="383"/>
    </location>
</feature>
<protein>
    <submittedName>
        <fullName evidence="4">RNA recognition motif domain</fullName>
    </submittedName>
</protein>
<feature type="domain" description="RRM" evidence="3">
    <location>
        <begin position="138"/>
        <end position="210"/>
    </location>
</feature>
<sequence>MPSLTRITSLYPYLNLRLSFGTFRSLRVLQERPYTSRPLVGPHRPPSLDDLELDPIDQDDSARASPIFVNRPPPFDKNDYLLPSMVNKTEPIRNSRSSEASSRHPTSYTPWNKSNDKHIASAPLNTNNVSEEKARELCNILIEHLPPQMTKRELKALFNELDIRVNSIVKIQNGRAFVALNGEHSLQRILALDGNLTLMQKKVLVTQIGPLKSSWRFTMDLPRDVTPEDIKKVLQPLNVDILYNKKLPVGEPNGDKRVLQNDKGFLSRRSHRTSIRDSPNLSYGIRKYSTNVSVEEDDEFLRKGRRVRRPTEDIGVDPGPLSEDSPRSSTNHPSSEESPAQHSEIPTSAFSTDTNLTKPDPPSSWESINNSVFSSNSEPTGTTTEEERLVLKRVLAEALKYGKNKKAKSDVTSVAELGYEEYPAKSENVIMPADDSNDDKAFDQLTIEAEQRLHLEKIRDDNLIYQLRVDGFGSQWRYKDLMSLIQEYEIDCSIPTGPQNGLVLMSVVGKHRFEKLFRMAGLEMLLKLTLISCSTTVADLLVALEMAQLKRDHLLENLGINIGKIWTPMSSDGRKSSPSSTQSKNPLQMIVPQYRPNTDQKHYAVHPDAVLNNPPTVPYHPPFLFPDDDPHFGRLKEGNKRFKSNETKNPRKPISGHSAEYTKSDNSKSDSLHKDR</sequence>
<evidence type="ECO:0000256" key="1">
    <source>
        <dbReference type="PROSITE-ProRule" id="PRU00176"/>
    </source>
</evidence>
<evidence type="ECO:0000256" key="2">
    <source>
        <dbReference type="SAM" id="MobiDB-lite"/>
    </source>
</evidence>
<feature type="region of interest" description="Disordered" evidence="2">
    <location>
        <begin position="36"/>
        <end position="56"/>
    </location>
</feature>
<organism evidence="4">
    <name type="scientific">Phaffia rhodozyma</name>
    <name type="common">Yeast</name>
    <name type="synonym">Xanthophyllomyces dendrorhous</name>
    <dbReference type="NCBI Taxonomy" id="264483"/>
    <lineage>
        <taxon>Eukaryota</taxon>
        <taxon>Fungi</taxon>
        <taxon>Dikarya</taxon>
        <taxon>Basidiomycota</taxon>
        <taxon>Agaricomycotina</taxon>
        <taxon>Tremellomycetes</taxon>
        <taxon>Cystofilobasidiales</taxon>
        <taxon>Mrakiaceae</taxon>
        <taxon>Phaffia</taxon>
    </lineage>
</organism>
<dbReference type="PROSITE" id="PS50102">
    <property type="entry name" value="RRM"/>
    <property type="match status" value="1"/>
</dbReference>